<proteinExistence type="predicted"/>
<accession>A0A498CR28</accession>
<protein>
    <submittedName>
        <fullName evidence="1">Putative aspartyl protease</fullName>
    </submittedName>
</protein>
<dbReference type="Proteomes" id="UP000274786">
    <property type="component" value="Unassembled WGS sequence"/>
</dbReference>
<dbReference type="Pfam" id="PF13650">
    <property type="entry name" value="Asp_protease_2"/>
    <property type="match status" value="1"/>
</dbReference>
<dbReference type="InterPro" id="IPR034122">
    <property type="entry name" value="Retropepsin-like_bacterial"/>
</dbReference>
<dbReference type="PROSITE" id="PS00141">
    <property type="entry name" value="ASP_PROTEASE"/>
    <property type="match status" value="1"/>
</dbReference>
<name>A0A498CR28_9GAMM</name>
<dbReference type="InterPro" id="IPR001969">
    <property type="entry name" value="Aspartic_peptidase_AS"/>
</dbReference>
<reference evidence="1 2" key="1">
    <citation type="submission" date="2018-10" db="EMBL/GenBank/DDBJ databases">
        <title>Comparative analysis of microorganisms from saline springs in Andes Mountain Range, Colombia.</title>
        <authorList>
            <person name="Rubin E."/>
        </authorList>
    </citation>
    <scope>NUCLEOTIDE SEQUENCE [LARGE SCALE GENOMIC DNA]</scope>
    <source>
        <strain evidence="1 2">USBA GBX 843</strain>
    </source>
</reference>
<keyword evidence="1" id="KW-0645">Protease</keyword>
<dbReference type="AlphaFoldDB" id="A0A498CR28"/>
<organism evidence="1 2">
    <name type="scientific">Stenotrophomonas rhizophila</name>
    <dbReference type="NCBI Taxonomy" id="216778"/>
    <lineage>
        <taxon>Bacteria</taxon>
        <taxon>Pseudomonadati</taxon>
        <taxon>Pseudomonadota</taxon>
        <taxon>Gammaproteobacteria</taxon>
        <taxon>Lysobacterales</taxon>
        <taxon>Lysobacteraceae</taxon>
        <taxon>Stenotrophomonas</taxon>
    </lineage>
</organism>
<evidence type="ECO:0000313" key="2">
    <source>
        <dbReference type="Proteomes" id="UP000274786"/>
    </source>
</evidence>
<keyword evidence="1" id="KW-0378">Hydrolase</keyword>
<dbReference type="GO" id="GO:0004190">
    <property type="term" value="F:aspartic-type endopeptidase activity"/>
    <property type="evidence" value="ECO:0007669"/>
    <property type="project" value="InterPro"/>
</dbReference>
<dbReference type="SUPFAM" id="SSF50630">
    <property type="entry name" value="Acid proteases"/>
    <property type="match status" value="1"/>
</dbReference>
<dbReference type="Gene3D" id="2.40.70.10">
    <property type="entry name" value="Acid Proteases"/>
    <property type="match status" value="1"/>
</dbReference>
<comment type="caution">
    <text evidence="1">The sequence shown here is derived from an EMBL/GenBank/DDBJ whole genome shotgun (WGS) entry which is preliminary data.</text>
</comment>
<dbReference type="InterPro" id="IPR021109">
    <property type="entry name" value="Peptidase_aspartic_dom_sf"/>
</dbReference>
<evidence type="ECO:0000313" key="1">
    <source>
        <dbReference type="EMBL" id="RLK56365.1"/>
    </source>
</evidence>
<gene>
    <name evidence="1" type="ORF">BCL79_0750</name>
</gene>
<dbReference type="CDD" id="cd05483">
    <property type="entry name" value="retropepsin_like_bacteria"/>
    <property type="match status" value="1"/>
</dbReference>
<sequence>MRFWMSAAVVLSVATPSSGRDVVVKDSHGITVAVMQGNSAVLEGIGKSEGPGHLAARAGYHRTRGEIAQSNRWADTCIADAAVVPEKSQGVMYLCRSLRAGNRLLEGDIQGWAADMQKVRALYQQHVAPSLRAGEEVSAITAPAFDAFSHWPRSAMLAAPATPGSWLPLSSKAGVPVVSGKIQGGQDEKQRDIDSDFIIDTGATRSHISRKAAQAMGLAVTDGFAIDNTLPNQPVAIGLAAPVDVQLGDLHFKDVSFTVADQIQFNIIGLDLLYRLGPFVLKPAELELLRALPDGACKQPLGATSALWGGQYSLRLPMRIGKRDELVLLDTGTDVTLEASGMSLATSPQASLVQRRRWTMHGLEPVRYTEATAPVTFNGRTVTLQTQVSDQPATVFPVSWRVGFGLRNDYDYYVDVAAGRGCLAPRTVR</sequence>
<dbReference type="EMBL" id="RCDC01000004">
    <property type="protein sequence ID" value="RLK56365.1"/>
    <property type="molecule type" value="Genomic_DNA"/>
</dbReference>
<dbReference type="GO" id="GO:0006508">
    <property type="term" value="P:proteolysis"/>
    <property type="evidence" value="ECO:0007669"/>
    <property type="project" value="UniProtKB-KW"/>
</dbReference>